<dbReference type="OrthoDB" id="9897155at2"/>
<keyword evidence="5" id="KW-1185">Reference proteome</keyword>
<evidence type="ECO:0000313" key="5">
    <source>
        <dbReference type="Proteomes" id="UP001385848"/>
    </source>
</evidence>
<comment type="caution">
    <text evidence="2">The sequence shown here is derived from an EMBL/GenBank/DDBJ whole genome shotgun (WGS) entry which is preliminary data.</text>
</comment>
<feature type="transmembrane region" description="Helical" evidence="1">
    <location>
        <begin position="51"/>
        <end position="71"/>
    </location>
</feature>
<dbReference type="EMBL" id="JBBVUL010000001">
    <property type="protein sequence ID" value="MEL0564377.1"/>
    <property type="molecule type" value="Genomic_DNA"/>
</dbReference>
<keyword evidence="1" id="KW-1133">Transmembrane helix</keyword>
<protein>
    <recommendedName>
        <fullName evidence="6">Tripartite tricarboxylate transporter TctB family protein</fullName>
    </recommendedName>
</protein>
<gene>
    <name evidence="3" type="ORF">AAC431_00360</name>
    <name evidence="2" type="ORF">F6H94_08475</name>
</gene>
<proteinExistence type="predicted"/>
<evidence type="ECO:0008006" key="6">
    <source>
        <dbReference type="Google" id="ProtNLM"/>
    </source>
</evidence>
<name>A0A2I1XPN3_LACJE</name>
<evidence type="ECO:0000256" key="1">
    <source>
        <dbReference type="SAM" id="Phobius"/>
    </source>
</evidence>
<organism evidence="2 4">
    <name type="scientific">Lactobacillus jensenii</name>
    <dbReference type="NCBI Taxonomy" id="109790"/>
    <lineage>
        <taxon>Bacteria</taxon>
        <taxon>Bacillati</taxon>
        <taxon>Bacillota</taxon>
        <taxon>Bacilli</taxon>
        <taxon>Lactobacillales</taxon>
        <taxon>Lactobacillaceae</taxon>
        <taxon>Lactobacillus</taxon>
    </lineage>
</organism>
<evidence type="ECO:0000313" key="2">
    <source>
        <dbReference type="EMBL" id="KAA9320100.1"/>
    </source>
</evidence>
<dbReference type="Proteomes" id="UP001385848">
    <property type="component" value="Unassembled WGS sequence"/>
</dbReference>
<dbReference type="RefSeq" id="WP_006588556.1">
    <property type="nucleotide sequence ID" value="NZ_CATOUX010000011.1"/>
</dbReference>
<feature type="transmembrane region" description="Helical" evidence="1">
    <location>
        <begin position="12"/>
        <end position="39"/>
    </location>
</feature>
<keyword evidence="1" id="KW-0812">Transmembrane</keyword>
<dbReference type="AlphaFoldDB" id="A0A2I1XPN3"/>
<reference evidence="2 4" key="1">
    <citation type="submission" date="2019-09" db="EMBL/GenBank/DDBJ databases">
        <title>Draft genome sequence assemblies of isolates from the urinary tract.</title>
        <authorList>
            <person name="Mores C.R."/>
            <person name="Putonti C."/>
            <person name="Wolfe A.J."/>
        </authorList>
    </citation>
    <scope>NUCLEOTIDE SEQUENCE [LARGE SCALE GENOMIC DNA]</scope>
    <source>
        <strain evidence="2 4">UMB246</strain>
    </source>
</reference>
<sequence length="176" mass="20007">MIKKRKKLFKKIIHLMDLIVTFIRFSGSFIIFALFAFVLSSRPLGKDTLKYIELFIPLLSLAIVNICTTVSRICKLIIPDFTAEDEEGLSGLILLFLLPIALIVIYIILSINNATNLVFVFMVFSLTLVWSLAFIPHHPSRLGCFMVCFSLSALFLKWTLMLKPLAHAIATYIQNH</sequence>
<feature type="transmembrane region" description="Helical" evidence="1">
    <location>
        <begin position="142"/>
        <end position="160"/>
    </location>
</feature>
<reference evidence="3 5" key="2">
    <citation type="submission" date="2024-04" db="EMBL/GenBank/DDBJ databases">
        <title>Three lactobacilli isolated from voided urine samples from females with type 2 diabetes.</title>
        <authorList>
            <person name="Kula A."/>
            <person name="Stegman N."/>
            <person name="Putonti C."/>
        </authorList>
    </citation>
    <scope>NUCLEOTIDE SEQUENCE [LARGE SCALE GENOMIC DNA]</scope>
    <source>
        <strain evidence="3 5">1855</strain>
    </source>
</reference>
<accession>A0A2I1XPN3</accession>
<evidence type="ECO:0000313" key="4">
    <source>
        <dbReference type="Proteomes" id="UP000327236"/>
    </source>
</evidence>
<dbReference type="Proteomes" id="UP000327236">
    <property type="component" value="Unassembled WGS sequence"/>
</dbReference>
<dbReference type="EMBL" id="VYWW01000059">
    <property type="protein sequence ID" value="KAA9320100.1"/>
    <property type="molecule type" value="Genomic_DNA"/>
</dbReference>
<feature type="transmembrane region" description="Helical" evidence="1">
    <location>
        <begin position="92"/>
        <end position="111"/>
    </location>
</feature>
<evidence type="ECO:0000313" key="3">
    <source>
        <dbReference type="EMBL" id="MEL0564377.1"/>
    </source>
</evidence>
<feature type="transmembrane region" description="Helical" evidence="1">
    <location>
        <begin position="117"/>
        <end position="135"/>
    </location>
</feature>
<keyword evidence="1" id="KW-0472">Membrane</keyword>